<organism evidence="1 2">
    <name type="scientific">Paraconiothyrium brasiliense</name>
    <dbReference type="NCBI Taxonomy" id="300254"/>
    <lineage>
        <taxon>Eukaryota</taxon>
        <taxon>Fungi</taxon>
        <taxon>Dikarya</taxon>
        <taxon>Ascomycota</taxon>
        <taxon>Pezizomycotina</taxon>
        <taxon>Dothideomycetes</taxon>
        <taxon>Pleosporomycetidae</taxon>
        <taxon>Pleosporales</taxon>
        <taxon>Massarineae</taxon>
        <taxon>Didymosphaeriaceae</taxon>
        <taxon>Paraconiothyrium</taxon>
    </lineage>
</organism>
<name>A0ABR3S980_9PLEO</name>
<evidence type="ECO:0000313" key="1">
    <source>
        <dbReference type="EMBL" id="KAL1613251.1"/>
    </source>
</evidence>
<keyword evidence="2" id="KW-1185">Reference proteome</keyword>
<dbReference type="Proteomes" id="UP001521785">
    <property type="component" value="Unassembled WGS sequence"/>
</dbReference>
<protein>
    <submittedName>
        <fullName evidence="1">Uncharacterized protein</fullName>
    </submittedName>
</protein>
<sequence length="280" mass="30990">MAMFNIVALTGERMRLTAPNNLPNATYSVDIIVPLVRCDDSDDDARSLTATAAYKEALGSLADSYNKTDDMIFYPQNLTFTSSKMGFTGQIGYYASPTYNIKNDTIDDTSMTIEFQIAMADPPESTDAFFPNPSSASYYKCFLVNASLTTDINFEGNAQTLHARNIKETEYTNHGGDVAGTDDTVLYAEENYDSFASVLFELPTGIVLKWSDYSGSDWNWSTKVDQTILGTSKDFSSVIEHWRDQELEPGATIQDKNLTTLIEELSLNASWSLMGVPAFT</sequence>
<proteinExistence type="predicted"/>
<dbReference type="EMBL" id="JAKJXO020000001">
    <property type="protein sequence ID" value="KAL1613251.1"/>
    <property type="molecule type" value="Genomic_DNA"/>
</dbReference>
<evidence type="ECO:0000313" key="2">
    <source>
        <dbReference type="Proteomes" id="UP001521785"/>
    </source>
</evidence>
<comment type="caution">
    <text evidence="1">The sequence shown here is derived from an EMBL/GenBank/DDBJ whole genome shotgun (WGS) entry which is preliminary data.</text>
</comment>
<accession>A0ABR3S980</accession>
<gene>
    <name evidence="1" type="ORF">SLS60_001483</name>
</gene>
<reference evidence="1 2" key="1">
    <citation type="submission" date="2024-02" db="EMBL/GenBank/DDBJ databases">
        <title>De novo assembly and annotation of 12 fungi associated with fruit tree decline syndrome in Ontario, Canada.</title>
        <authorList>
            <person name="Sulman M."/>
            <person name="Ellouze W."/>
            <person name="Ilyukhin E."/>
        </authorList>
    </citation>
    <scope>NUCLEOTIDE SEQUENCE [LARGE SCALE GENOMIC DNA]</scope>
    <source>
        <strain evidence="1 2">M42-189</strain>
    </source>
</reference>